<accession>A0ABR2LW52</accession>
<evidence type="ECO:0000313" key="3">
    <source>
        <dbReference type="EMBL" id="KAK8953082.1"/>
    </source>
</evidence>
<dbReference type="Proteomes" id="UP001412067">
    <property type="component" value="Unassembled WGS sequence"/>
</dbReference>
<name>A0ABR2LW52_9ASPA</name>
<evidence type="ECO:0000256" key="1">
    <source>
        <dbReference type="ARBA" id="ARBA00009500"/>
    </source>
</evidence>
<dbReference type="SUPFAM" id="SSF56574">
    <property type="entry name" value="Serpins"/>
    <property type="match status" value="1"/>
</dbReference>
<evidence type="ECO:0000313" key="4">
    <source>
        <dbReference type="Proteomes" id="UP001412067"/>
    </source>
</evidence>
<keyword evidence="2" id="KW-1133">Transmembrane helix</keyword>
<organism evidence="3 4">
    <name type="scientific">Platanthera guangdongensis</name>
    <dbReference type="NCBI Taxonomy" id="2320717"/>
    <lineage>
        <taxon>Eukaryota</taxon>
        <taxon>Viridiplantae</taxon>
        <taxon>Streptophyta</taxon>
        <taxon>Embryophyta</taxon>
        <taxon>Tracheophyta</taxon>
        <taxon>Spermatophyta</taxon>
        <taxon>Magnoliopsida</taxon>
        <taxon>Liliopsida</taxon>
        <taxon>Asparagales</taxon>
        <taxon>Orchidaceae</taxon>
        <taxon>Orchidoideae</taxon>
        <taxon>Orchideae</taxon>
        <taxon>Orchidinae</taxon>
        <taxon>Platanthera</taxon>
    </lineage>
</organism>
<evidence type="ECO:0000256" key="2">
    <source>
        <dbReference type="SAM" id="Phobius"/>
    </source>
</evidence>
<reference evidence="3 4" key="1">
    <citation type="journal article" date="2022" name="Nat. Plants">
        <title>Genomes of leafy and leafless Platanthera orchids illuminate the evolution of mycoheterotrophy.</title>
        <authorList>
            <person name="Li M.H."/>
            <person name="Liu K.W."/>
            <person name="Li Z."/>
            <person name="Lu H.C."/>
            <person name="Ye Q.L."/>
            <person name="Zhang D."/>
            <person name="Wang J.Y."/>
            <person name="Li Y.F."/>
            <person name="Zhong Z.M."/>
            <person name="Liu X."/>
            <person name="Yu X."/>
            <person name="Liu D.K."/>
            <person name="Tu X.D."/>
            <person name="Liu B."/>
            <person name="Hao Y."/>
            <person name="Liao X.Y."/>
            <person name="Jiang Y.T."/>
            <person name="Sun W.H."/>
            <person name="Chen J."/>
            <person name="Chen Y.Q."/>
            <person name="Ai Y."/>
            <person name="Zhai J.W."/>
            <person name="Wu S.S."/>
            <person name="Zhou Z."/>
            <person name="Hsiao Y.Y."/>
            <person name="Wu W.L."/>
            <person name="Chen Y.Y."/>
            <person name="Lin Y.F."/>
            <person name="Hsu J.L."/>
            <person name="Li C.Y."/>
            <person name="Wang Z.W."/>
            <person name="Zhao X."/>
            <person name="Zhong W.Y."/>
            <person name="Ma X.K."/>
            <person name="Ma L."/>
            <person name="Huang J."/>
            <person name="Chen G.Z."/>
            <person name="Huang M.Z."/>
            <person name="Huang L."/>
            <person name="Peng D.H."/>
            <person name="Luo Y.B."/>
            <person name="Zou S.Q."/>
            <person name="Chen S.P."/>
            <person name="Lan S."/>
            <person name="Tsai W.C."/>
            <person name="Van de Peer Y."/>
            <person name="Liu Z.J."/>
        </authorList>
    </citation>
    <scope>NUCLEOTIDE SEQUENCE [LARGE SCALE GENOMIC DNA]</scope>
    <source>
        <strain evidence="3">Lor288</strain>
    </source>
</reference>
<feature type="transmembrane region" description="Helical" evidence="2">
    <location>
        <begin position="6"/>
        <end position="24"/>
    </location>
</feature>
<comment type="caution">
    <text evidence="3">The sequence shown here is derived from an EMBL/GenBank/DDBJ whole genome shotgun (WGS) entry which is preliminary data.</text>
</comment>
<dbReference type="InterPro" id="IPR042178">
    <property type="entry name" value="Serpin_sf_1"/>
</dbReference>
<keyword evidence="2" id="KW-0472">Membrane</keyword>
<gene>
    <name evidence="3" type="ORF">KSP40_PGU001011</name>
</gene>
<keyword evidence="2" id="KW-0812">Transmembrane</keyword>
<protein>
    <submittedName>
        <fullName evidence="3">Uncharacterized protein</fullName>
    </submittedName>
</protein>
<dbReference type="InterPro" id="IPR036186">
    <property type="entry name" value="Serpin_sf"/>
</dbReference>
<comment type="similarity">
    <text evidence="1">Belongs to the serpin family.</text>
</comment>
<feature type="transmembrane region" description="Helical" evidence="2">
    <location>
        <begin position="36"/>
        <end position="57"/>
    </location>
</feature>
<dbReference type="EMBL" id="JBBWWR010000014">
    <property type="protein sequence ID" value="KAK8953082.1"/>
    <property type="molecule type" value="Genomic_DNA"/>
</dbReference>
<sequence>MVINPSLATITSSIYGIAILPIEIRQLEISVAATSGIIFIFSPLSLIALLSLMAFSARGEMLRLLLSFLGCPNLDHLHSASNHLSQAVYAVYPELILSFVNRA</sequence>
<dbReference type="Gene3D" id="3.30.497.10">
    <property type="entry name" value="Antithrombin, subunit I, domain 2"/>
    <property type="match status" value="1"/>
</dbReference>
<keyword evidence="4" id="KW-1185">Reference proteome</keyword>
<proteinExistence type="inferred from homology"/>